<comment type="caution">
    <text evidence="3">The sequence shown here is derived from an EMBL/GenBank/DDBJ whole genome shotgun (WGS) entry which is preliminary data.</text>
</comment>
<keyword evidence="4" id="KW-1185">Reference proteome</keyword>
<accession>A0ABT6ZJ71</accession>
<evidence type="ECO:0000313" key="4">
    <source>
        <dbReference type="Proteomes" id="UP001431693"/>
    </source>
</evidence>
<dbReference type="Gene3D" id="3.10.620.30">
    <property type="match status" value="1"/>
</dbReference>
<dbReference type="EMBL" id="JASJEX010000002">
    <property type="protein sequence ID" value="MDJ1129089.1"/>
    <property type="molecule type" value="Genomic_DNA"/>
</dbReference>
<name>A0ABT6ZJ71_9ACTN</name>
<dbReference type="PANTHER" id="PTHR33490">
    <property type="entry name" value="BLR5614 PROTEIN-RELATED"/>
    <property type="match status" value="1"/>
</dbReference>
<feature type="chain" id="PRO_5047413209" evidence="1">
    <location>
        <begin position="29"/>
        <end position="315"/>
    </location>
</feature>
<dbReference type="SUPFAM" id="SSF54001">
    <property type="entry name" value="Cysteine proteinases"/>
    <property type="match status" value="1"/>
</dbReference>
<evidence type="ECO:0000256" key="1">
    <source>
        <dbReference type="SAM" id="SignalP"/>
    </source>
</evidence>
<organism evidence="3 4">
    <name type="scientific">Kribbibacterium absianum</name>
    <dbReference type="NCBI Taxonomy" id="3044210"/>
    <lineage>
        <taxon>Bacteria</taxon>
        <taxon>Bacillati</taxon>
        <taxon>Actinomycetota</taxon>
        <taxon>Coriobacteriia</taxon>
        <taxon>Coriobacteriales</taxon>
        <taxon>Kribbibacteriaceae</taxon>
        <taxon>Kribbibacterium</taxon>
    </lineage>
</organism>
<gene>
    <name evidence="3" type="ORF">QJ043_03190</name>
</gene>
<keyword evidence="1" id="KW-0732">Signal</keyword>
<protein>
    <submittedName>
        <fullName evidence="3">Transglutaminase-like domain-containing protein</fullName>
    </submittedName>
</protein>
<proteinExistence type="predicted"/>
<dbReference type="Proteomes" id="UP001431693">
    <property type="component" value="Unassembled WGS sequence"/>
</dbReference>
<reference evidence="3" key="1">
    <citation type="submission" date="2023-05" db="EMBL/GenBank/DDBJ databases">
        <title>[olsenella] sp. nov., isolated from a pig farm feces dump.</title>
        <authorList>
            <person name="Chang Y.-H."/>
        </authorList>
    </citation>
    <scope>NUCLEOTIDE SEQUENCE</scope>
    <source>
        <strain evidence="3">YH-ols2217</strain>
    </source>
</reference>
<dbReference type="PROSITE" id="PS51257">
    <property type="entry name" value="PROKAR_LIPOPROTEIN"/>
    <property type="match status" value="1"/>
</dbReference>
<feature type="domain" description="Transglutaminase-like" evidence="2">
    <location>
        <begin position="224"/>
        <end position="282"/>
    </location>
</feature>
<dbReference type="InterPro" id="IPR002931">
    <property type="entry name" value="Transglutaminase-like"/>
</dbReference>
<feature type="signal peptide" evidence="1">
    <location>
        <begin position="1"/>
        <end position="28"/>
    </location>
</feature>
<dbReference type="RefSeq" id="WP_283713823.1">
    <property type="nucleotide sequence ID" value="NZ_JASJEW010000007.1"/>
</dbReference>
<evidence type="ECO:0000313" key="3">
    <source>
        <dbReference type="EMBL" id="MDJ1129089.1"/>
    </source>
</evidence>
<evidence type="ECO:0000259" key="2">
    <source>
        <dbReference type="SMART" id="SM00460"/>
    </source>
</evidence>
<dbReference type="Pfam" id="PF01841">
    <property type="entry name" value="Transglut_core"/>
    <property type="match status" value="1"/>
</dbReference>
<dbReference type="SMART" id="SM00460">
    <property type="entry name" value="TGc"/>
    <property type="match status" value="1"/>
</dbReference>
<sequence>MANRPRLRPWLCLLLVAALLAGCGSASSSGSGSPPHAEASSETSGPAYTLPEQVCAPVYDASSAQTQNGATIDVSRAPEGVVFATVTSSARCKFQVARGDEGYNYDIPSDGTPICVPLNLGSGEYRFRVMHNVEGTSYVELMRVEQTVELTDGLLPYLQPGVFCDYDADSACVAKARELAAGAENSGDALAAVVTWVVDNVTYDEDKARALADATGYVPDPDETLSSRTGICFDYASLTSAMLRSLGIPCQLVTGYVDPGDLYHAWNMVYIDGTWHSVRFTVEADTWARVDTTFAASGSLDTVGSGTGYEDRYVY</sequence>
<dbReference type="InterPro" id="IPR038765">
    <property type="entry name" value="Papain-like_cys_pep_sf"/>
</dbReference>